<evidence type="ECO:0000313" key="5">
    <source>
        <dbReference type="Proteomes" id="UP000676649"/>
    </source>
</evidence>
<gene>
    <name evidence="4" type="ORF">KEF85_01870</name>
</gene>
<dbReference type="RefSeq" id="WP_215583018.1">
    <property type="nucleotide sequence ID" value="NZ_CP073754.1"/>
</dbReference>
<feature type="domain" description="4'-phosphopantetheinyl transferase" evidence="3">
    <location>
        <begin position="105"/>
        <end position="195"/>
    </location>
</feature>
<dbReference type="GO" id="GO:0008897">
    <property type="term" value="F:holo-[acyl-carrier-protein] synthase activity"/>
    <property type="evidence" value="ECO:0007669"/>
    <property type="project" value="InterPro"/>
</dbReference>
<dbReference type="InterPro" id="IPR037143">
    <property type="entry name" value="4-PPantetheinyl_Trfase_dom_sf"/>
</dbReference>
<dbReference type="KEGG" id="mpad:KEF85_01870"/>
<dbReference type="AlphaFoldDB" id="A0A975MP81"/>
<name>A0A975MP81_9GAMM</name>
<dbReference type="Proteomes" id="UP000676649">
    <property type="component" value="Chromosome"/>
</dbReference>
<comment type="similarity">
    <text evidence="1">Belongs to the P-Pant transferase superfamily. Gsp/Sfp/HetI/AcpT family.</text>
</comment>
<evidence type="ECO:0000259" key="3">
    <source>
        <dbReference type="Pfam" id="PF01648"/>
    </source>
</evidence>
<organism evidence="4 5">
    <name type="scientific">Methylomonas paludis</name>
    <dbReference type="NCBI Taxonomy" id="1173101"/>
    <lineage>
        <taxon>Bacteria</taxon>
        <taxon>Pseudomonadati</taxon>
        <taxon>Pseudomonadota</taxon>
        <taxon>Gammaproteobacteria</taxon>
        <taxon>Methylococcales</taxon>
        <taxon>Methylococcaceae</taxon>
        <taxon>Methylomonas</taxon>
    </lineage>
</organism>
<dbReference type="InterPro" id="IPR050559">
    <property type="entry name" value="P-Pant_transferase_sf"/>
</dbReference>
<dbReference type="EMBL" id="CP073754">
    <property type="protein sequence ID" value="QWF71264.1"/>
    <property type="molecule type" value="Genomic_DNA"/>
</dbReference>
<sequence>MNFIDIRHSCFQADQDLLQKLTGLLSKQELTTANKFRQPALRDRYIQVRGQLRTSLAEYLGVQPAALEFGIGTYGKPYLKQHPLYFNLSHSADRLVIAISNLENIGIDIEYTQPRTNLRALAQRCFSAGEFHLWQQLPLSQQHKLFYQLWTKKEAFVKAVGRGIVLGLSNCELNLPAAQTFASLPAEYSPPNAWQLIEFWPTDTICGALVAPNTQLMLTELT</sequence>
<accession>A0A975MP81</accession>
<dbReference type="GO" id="GO:0019878">
    <property type="term" value="P:lysine biosynthetic process via aminoadipic acid"/>
    <property type="evidence" value="ECO:0007669"/>
    <property type="project" value="TreeGrafter"/>
</dbReference>
<dbReference type="GO" id="GO:0005829">
    <property type="term" value="C:cytosol"/>
    <property type="evidence" value="ECO:0007669"/>
    <property type="project" value="TreeGrafter"/>
</dbReference>
<dbReference type="GO" id="GO:0000287">
    <property type="term" value="F:magnesium ion binding"/>
    <property type="evidence" value="ECO:0007669"/>
    <property type="project" value="InterPro"/>
</dbReference>
<dbReference type="Pfam" id="PF01648">
    <property type="entry name" value="ACPS"/>
    <property type="match status" value="1"/>
</dbReference>
<dbReference type="PANTHER" id="PTHR12215:SF10">
    <property type="entry name" value="L-AMINOADIPATE-SEMIALDEHYDE DEHYDROGENASE-PHOSPHOPANTETHEINYL TRANSFERASE"/>
    <property type="match status" value="1"/>
</dbReference>
<dbReference type="Gene3D" id="3.90.470.20">
    <property type="entry name" value="4'-phosphopantetheinyl transferase domain"/>
    <property type="match status" value="2"/>
</dbReference>
<reference evidence="4" key="1">
    <citation type="submission" date="2021-04" db="EMBL/GenBank/DDBJ databases">
        <title>Draft genome sequence data of methanotrophic Methylovulum sp. strain S1L and Methylomonas sp. strain S2AM isolated from boreal lake water columns.</title>
        <authorList>
            <person name="Rissanen A.J."/>
            <person name="Mangayil R."/>
            <person name="Svenning M.M."/>
            <person name="Khanongnuch R."/>
        </authorList>
    </citation>
    <scope>NUCLEOTIDE SEQUENCE</scope>
    <source>
        <strain evidence="4">S2AM</strain>
    </source>
</reference>
<dbReference type="InterPro" id="IPR008278">
    <property type="entry name" value="4-PPantetheinyl_Trfase_dom"/>
</dbReference>
<evidence type="ECO:0000256" key="1">
    <source>
        <dbReference type="ARBA" id="ARBA00010990"/>
    </source>
</evidence>
<protein>
    <submittedName>
        <fullName evidence="4">4'-phosphopantetheinyl transferase superfamily protein</fullName>
    </submittedName>
</protein>
<evidence type="ECO:0000256" key="2">
    <source>
        <dbReference type="ARBA" id="ARBA00022679"/>
    </source>
</evidence>
<dbReference type="PANTHER" id="PTHR12215">
    <property type="entry name" value="PHOSPHOPANTETHEINE TRANSFERASE"/>
    <property type="match status" value="1"/>
</dbReference>
<proteinExistence type="inferred from homology"/>
<keyword evidence="5" id="KW-1185">Reference proteome</keyword>
<dbReference type="SUPFAM" id="SSF56214">
    <property type="entry name" value="4'-phosphopantetheinyl transferase"/>
    <property type="match status" value="2"/>
</dbReference>
<keyword evidence="2 4" id="KW-0808">Transferase</keyword>
<evidence type="ECO:0000313" key="4">
    <source>
        <dbReference type="EMBL" id="QWF71264.1"/>
    </source>
</evidence>